<organism evidence="2 3">
    <name type="scientific">Mycolicibacterium fortuitum</name>
    <name type="common">Mycobacterium fortuitum</name>
    <dbReference type="NCBI Taxonomy" id="1766"/>
    <lineage>
        <taxon>Bacteria</taxon>
        <taxon>Bacillati</taxon>
        <taxon>Actinomycetota</taxon>
        <taxon>Actinomycetes</taxon>
        <taxon>Mycobacteriales</taxon>
        <taxon>Mycobacteriaceae</taxon>
        <taxon>Mycolicibacterium</taxon>
    </lineage>
</organism>
<feature type="compositionally biased region" description="Basic and acidic residues" evidence="1">
    <location>
        <begin position="89"/>
        <end position="107"/>
    </location>
</feature>
<reference evidence="2 3" key="1">
    <citation type="submission" date="2016-07" db="EMBL/GenBank/DDBJ databases">
        <authorList>
            <person name="Sutton G."/>
            <person name="Brinkac L."/>
            <person name="Sanka R."/>
            <person name="Adams M."/>
            <person name="Lau E."/>
            <person name="Kumar A."/>
            <person name="Macaden R."/>
        </authorList>
    </citation>
    <scope>NUCLEOTIDE SEQUENCE [LARGE SCALE GENOMIC DNA]</scope>
    <source>
        <strain evidence="2 3">GA-0871</strain>
    </source>
</reference>
<dbReference type="EMBL" id="MBER01000160">
    <property type="protein sequence ID" value="OMC35492.1"/>
    <property type="molecule type" value="Genomic_DNA"/>
</dbReference>
<comment type="caution">
    <text evidence="2">The sequence shown here is derived from an EMBL/GenBank/DDBJ whole genome shotgun (WGS) entry which is preliminary data.</text>
</comment>
<protein>
    <submittedName>
        <fullName evidence="2">Uncharacterized protein</fullName>
    </submittedName>
</protein>
<feature type="region of interest" description="Disordered" evidence="1">
    <location>
        <begin position="58"/>
        <end position="107"/>
    </location>
</feature>
<evidence type="ECO:0000313" key="3">
    <source>
        <dbReference type="Proteomes" id="UP000187001"/>
    </source>
</evidence>
<gene>
    <name evidence="2" type="ORF">A5742_12545</name>
</gene>
<evidence type="ECO:0000313" key="2">
    <source>
        <dbReference type="EMBL" id="OMC35492.1"/>
    </source>
</evidence>
<name>A0ABD6QFA4_MYCFO</name>
<dbReference type="Proteomes" id="UP000187001">
    <property type="component" value="Unassembled WGS sequence"/>
</dbReference>
<accession>A0ABD6QFA4</accession>
<sequence length="107" mass="11184">MSHYTVAEEFIVLRDGAAVHYSDVGSTVDLTDVEAAELIEAGKIVPHAIVTVDGVDVGPGQIGTQPDGAEPGEVETADGTVHEGVVPVPDERPHRARGRRGEDSSES</sequence>
<dbReference type="RefSeq" id="WP_076207672.1">
    <property type="nucleotide sequence ID" value="NZ_MBER01000160.1"/>
</dbReference>
<dbReference type="AlphaFoldDB" id="A0ABD6QFA4"/>
<evidence type="ECO:0000256" key="1">
    <source>
        <dbReference type="SAM" id="MobiDB-lite"/>
    </source>
</evidence>
<proteinExistence type="predicted"/>